<dbReference type="Pfam" id="PF05800">
    <property type="entry name" value="GvpO"/>
    <property type="match status" value="1"/>
</dbReference>
<feature type="compositionally biased region" description="Low complexity" evidence="1">
    <location>
        <begin position="14"/>
        <end position="27"/>
    </location>
</feature>
<reference evidence="2 3" key="1">
    <citation type="submission" date="2020-01" db="EMBL/GenBank/DDBJ databases">
        <title>Insect and environment-associated Actinomycetes.</title>
        <authorList>
            <person name="Currrie C."/>
            <person name="Chevrette M."/>
            <person name="Carlson C."/>
            <person name="Stubbendieck R."/>
            <person name="Wendt-Pienkowski E."/>
        </authorList>
    </citation>
    <scope>NUCLEOTIDE SEQUENCE [LARGE SCALE GENOMIC DNA]</scope>
    <source>
        <strain evidence="2 3">SID11342</strain>
    </source>
</reference>
<dbReference type="AlphaFoldDB" id="A0A6N9U4C1"/>
<dbReference type="GO" id="GO:0031412">
    <property type="term" value="P:gas vesicle organization"/>
    <property type="evidence" value="ECO:0007669"/>
    <property type="project" value="InterPro"/>
</dbReference>
<proteinExistence type="predicted"/>
<dbReference type="RefSeq" id="WP_103492021.1">
    <property type="nucleotide sequence ID" value="NZ_JAAGLQ010000538.1"/>
</dbReference>
<sequence>MTEQRERVTRTGKKSAASSKKSTATSTIGPEVAARHACRGLGRLIGHDAEGVSAVRRAEQGWRVHVDVVEVLRIPDTTSLLATYEVDLDPHGELTQYRRIRRYRRGESDD</sequence>
<dbReference type="InterPro" id="IPR008634">
    <property type="entry name" value="Gas-vesicle_GvpO"/>
</dbReference>
<accession>A0A6N9U4C1</accession>
<evidence type="ECO:0000313" key="2">
    <source>
        <dbReference type="EMBL" id="NEA18681.1"/>
    </source>
</evidence>
<evidence type="ECO:0000256" key="1">
    <source>
        <dbReference type="SAM" id="MobiDB-lite"/>
    </source>
</evidence>
<protein>
    <submittedName>
        <fullName evidence="2">Gas vesicle protein</fullName>
    </submittedName>
</protein>
<organism evidence="2 3">
    <name type="scientific">Streptomyces halstedii</name>
    <dbReference type="NCBI Taxonomy" id="1944"/>
    <lineage>
        <taxon>Bacteria</taxon>
        <taxon>Bacillati</taxon>
        <taxon>Actinomycetota</taxon>
        <taxon>Actinomycetes</taxon>
        <taxon>Kitasatosporales</taxon>
        <taxon>Streptomycetaceae</taxon>
        <taxon>Streptomyces</taxon>
    </lineage>
</organism>
<dbReference type="EMBL" id="JAAGLQ010000538">
    <property type="protein sequence ID" value="NEA18681.1"/>
    <property type="molecule type" value="Genomic_DNA"/>
</dbReference>
<name>A0A6N9U4C1_STRHA</name>
<dbReference type="PIRSF" id="PIRSF028743">
    <property type="entry name" value="GvpO_protein"/>
    <property type="match status" value="1"/>
</dbReference>
<gene>
    <name evidence="2" type="ORF">G3I29_24880</name>
</gene>
<comment type="caution">
    <text evidence="2">The sequence shown here is derived from an EMBL/GenBank/DDBJ whole genome shotgun (WGS) entry which is preliminary data.</text>
</comment>
<evidence type="ECO:0000313" key="3">
    <source>
        <dbReference type="Proteomes" id="UP000471293"/>
    </source>
</evidence>
<feature type="region of interest" description="Disordered" evidence="1">
    <location>
        <begin position="1"/>
        <end position="30"/>
    </location>
</feature>
<dbReference type="Proteomes" id="UP000471293">
    <property type="component" value="Unassembled WGS sequence"/>
</dbReference>